<protein>
    <recommendedName>
        <fullName evidence="10">Methylmalonyl-CoA mutase small subunit</fullName>
        <ecNumber evidence="10">5.4.99.2</ecNumber>
    </recommendedName>
</protein>
<evidence type="ECO:0000256" key="7">
    <source>
        <dbReference type="ARBA" id="ARBA00022628"/>
    </source>
</evidence>
<dbReference type="PROSITE" id="PS00544">
    <property type="entry name" value="METMALONYL_COA_MUTASE"/>
    <property type="match status" value="1"/>
</dbReference>
<comment type="cofactor">
    <cofactor evidence="2">
        <name>adenosylcob(III)alamin</name>
        <dbReference type="ChEBI" id="CHEBI:18408"/>
    </cofactor>
</comment>
<evidence type="ECO:0000259" key="11">
    <source>
        <dbReference type="Pfam" id="PF01642"/>
    </source>
</evidence>
<evidence type="ECO:0000256" key="10">
    <source>
        <dbReference type="NCBIfam" id="TIGR00642"/>
    </source>
</evidence>
<dbReference type="AlphaFoldDB" id="A0A7I9Y2D4"/>
<comment type="function">
    <text evidence="3">Catalyzes the isomerization of succinyl-CoA to methylmalonyl-CoA during synthesis of propionate from tricarboxylic acid-cycle intermediates.</text>
</comment>
<dbReference type="GO" id="GO:0031419">
    <property type="term" value="F:cobalamin binding"/>
    <property type="evidence" value="ECO:0007669"/>
    <property type="project" value="UniProtKB-KW"/>
</dbReference>
<evidence type="ECO:0000256" key="1">
    <source>
        <dbReference type="ARBA" id="ARBA00000290"/>
    </source>
</evidence>
<dbReference type="EMBL" id="BLKW01000004">
    <property type="protein sequence ID" value="GFG76043.1"/>
    <property type="molecule type" value="Genomic_DNA"/>
</dbReference>
<dbReference type="GO" id="GO:0019652">
    <property type="term" value="P:lactate fermentation to propionate and acetate"/>
    <property type="evidence" value="ECO:0007669"/>
    <property type="project" value="InterPro"/>
</dbReference>
<dbReference type="PANTHER" id="PTHR48101">
    <property type="entry name" value="METHYLMALONYL-COA MUTASE, MITOCHONDRIAL-RELATED"/>
    <property type="match status" value="1"/>
</dbReference>
<dbReference type="NCBIfam" id="TIGR00642">
    <property type="entry name" value="mmCoA_mut_beta"/>
    <property type="match status" value="1"/>
</dbReference>
<dbReference type="RefSeq" id="WP_163759108.1">
    <property type="nucleotide sequence ID" value="NZ_BLKW01000004.1"/>
</dbReference>
<dbReference type="Gene3D" id="3.40.50.280">
    <property type="entry name" value="Cobalamin-binding domain"/>
    <property type="match status" value="1"/>
</dbReference>
<dbReference type="Pfam" id="PF01642">
    <property type="entry name" value="MM_CoA_mutase"/>
    <property type="match status" value="1"/>
</dbReference>
<keyword evidence="9" id="KW-0170">Cobalt</keyword>
<keyword evidence="13" id="KW-1185">Reference proteome</keyword>
<evidence type="ECO:0000256" key="3">
    <source>
        <dbReference type="ARBA" id="ARBA00003359"/>
    </source>
</evidence>
<dbReference type="SUPFAM" id="SSF51703">
    <property type="entry name" value="Cobalamin (vitamin B12)-dependent enzymes"/>
    <property type="match status" value="1"/>
</dbReference>
<dbReference type="InterPro" id="IPR006099">
    <property type="entry name" value="MeMalonylCoA_mutase_a/b_cat"/>
</dbReference>
<evidence type="ECO:0000256" key="4">
    <source>
        <dbReference type="ARBA" id="ARBA00005146"/>
    </source>
</evidence>
<dbReference type="Gene3D" id="3.20.20.240">
    <property type="entry name" value="Methylmalonyl-CoA mutase"/>
    <property type="match status" value="1"/>
</dbReference>
<reference evidence="12 13" key="1">
    <citation type="journal article" date="2019" name="Emerg. Microbes Infect.">
        <title>Comprehensive subspecies identification of 175 nontuberculous mycobacteria species based on 7547 genomic profiles.</title>
        <authorList>
            <person name="Matsumoto Y."/>
            <person name="Kinjo T."/>
            <person name="Motooka D."/>
            <person name="Nabeya D."/>
            <person name="Jung N."/>
            <person name="Uechi K."/>
            <person name="Horii T."/>
            <person name="Iida T."/>
            <person name="Fujita J."/>
            <person name="Nakamura S."/>
        </authorList>
    </citation>
    <scope>NUCLEOTIDE SEQUENCE [LARGE SCALE GENOMIC DNA]</scope>
    <source>
        <strain evidence="12 13">JCM 17322</strain>
    </source>
</reference>
<evidence type="ECO:0000313" key="12">
    <source>
        <dbReference type="EMBL" id="GFG76043.1"/>
    </source>
</evidence>
<evidence type="ECO:0000313" key="13">
    <source>
        <dbReference type="Proteomes" id="UP000465361"/>
    </source>
</evidence>
<dbReference type="UniPathway" id="UPA00945">
    <property type="reaction ID" value="UER00910"/>
</dbReference>
<dbReference type="InterPro" id="IPR004608">
    <property type="entry name" value="MMCoA_mutase_b"/>
</dbReference>
<dbReference type="Proteomes" id="UP000465361">
    <property type="component" value="Unassembled WGS sequence"/>
</dbReference>
<comment type="catalytic activity">
    <reaction evidence="1">
        <text>(R)-methylmalonyl-CoA = succinyl-CoA</text>
        <dbReference type="Rhea" id="RHEA:22888"/>
        <dbReference type="ChEBI" id="CHEBI:57292"/>
        <dbReference type="ChEBI" id="CHEBI:57326"/>
        <dbReference type="EC" id="5.4.99.2"/>
    </reaction>
</comment>
<keyword evidence="8" id="KW-0413">Isomerase</keyword>
<comment type="subunit">
    <text evidence="6">Heterodimer of an alpha and a beta chain.</text>
</comment>
<keyword evidence="7" id="KW-0846">Cobalamin</keyword>
<comment type="caution">
    <text evidence="12">The sequence shown here is derived from an EMBL/GenBank/DDBJ whole genome shotgun (WGS) entry which is preliminary data.</text>
</comment>
<proteinExistence type="inferred from homology"/>
<accession>A0A7I9Y2D4</accession>
<dbReference type="CDD" id="cd03677">
    <property type="entry name" value="MM_CoA_mutase_beta"/>
    <property type="match status" value="1"/>
</dbReference>
<dbReference type="InterPro" id="IPR016176">
    <property type="entry name" value="Cbl-dep_enz_cat"/>
</dbReference>
<evidence type="ECO:0000256" key="2">
    <source>
        <dbReference type="ARBA" id="ARBA00001922"/>
    </source>
</evidence>
<sequence>MSIDMSADNLAQARARWRTAVTEVLSKSRHRSELGDEPERLLETPTYEGFAIRALYTALDEMPEPPLPGQWPFVRGADAARGVAGGWKVAELFPTQGADDNAAVLSALTNGVSALVLRVGESGVAPGQLGRLLDGVYLELVPLIVDAGADYTMAADAVLGLMSSVTPEQRATLSVDLGADPLSAPLSGRPAPSVDQVVAVAQKIAAGRGVRAITVDGPAFHNLGANASWELAGSIAAAVAYLRTLDESGISVSDALRQISFRLSADDDQFMTIAKIRAARQLWARVGEVLGDPAGAAAIVHAETSFPMMTQRDPWVNMLRTTVAAFSAGVGGADTVRVLPFDAAIPDGYPGTGPNFARRIARNTQLLLLEESHIGRVLDPAGGSWFVENLTEQLAQRAWQLFQDVEARGGFVDACDYIGGQIAEIAARRADDIAHRRLAITGVNEYPNLDEPVLSPGGSAIKRYAAEFEALRDRSDAYLQRTGSRPRVLLLPLGPLAEHNVRATFAANLLASGGIEAVNPGPVDAGSVAHALSVNGSIDVVVVCGTDDRYRTEAPGVVEAARRAGVSRIYLAGPKTVLDGSDHLPDEYLTAKINAVQVLSNLLTRLGA</sequence>
<organism evidence="12 13">
    <name type="scientific">Mycobacterium botniense</name>
    <dbReference type="NCBI Taxonomy" id="84962"/>
    <lineage>
        <taxon>Bacteria</taxon>
        <taxon>Bacillati</taxon>
        <taxon>Actinomycetota</taxon>
        <taxon>Actinomycetes</taxon>
        <taxon>Mycobacteriales</taxon>
        <taxon>Mycobacteriaceae</taxon>
        <taxon>Mycobacterium</taxon>
    </lineage>
</organism>
<evidence type="ECO:0000256" key="9">
    <source>
        <dbReference type="ARBA" id="ARBA00023285"/>
    </source>
</evidence>
<name>A0A7I9Y2D4_9MYCO</name>
<evidence type="ECO:0000256" key="6">
    <source>
        <dbReference type="ARBA" id="ARBA00011870"/>
    </source>
</evidence>
<gene>
    <name evidence="12" type="primary">mutA</name>
    <name evidence="12" type="ORF">MBOT_34080</name>
</gene>
<comment type="pathway">
    <text evidence="4">Metabolic intermediate metabolism; propanoyl-CoA degradation; succinyl-CoA from propanoyl-CoA: step 3/3.</text>
</comment>
<comment type="similarity">
    <text evidence="5">Belongs to the methylmalonyl-CoA mutase family.</text>
</comment>
<evidence type="ECO:0000256" key="5">
    <source>
        <dbReference type="ARBA" id="ARBA00008465"/>
    </source>
</evidence>
<dbReference type="InterPro" id="IPR058549">
    <property type="entry name" value="MeMalonylCoA_mutase_a/b_site"/>
</dbReference>
<dbReference type="EC" id="5.4.99.2" evidence="10"/>
<dbReference type="GO" id="GO:0004494">
    <property type="term" value="F:methylmalonyl-CoA mutase activity"/>
    <property type="evidence" value="ECO:0007669"/>
    <property type="project" value="UniProtKB-UniRule"/>
</dbReference>
<dbReference type="PANTHER" id="PTHR48101:SF4">
    <property type="entry name" value="METHYLMALONYL-COA MUTASE, MITOCHONDRIAL"/>
    <property type="match status" value="1"/>
</dbReference>
<evidence type="ECO:0000256" key="8">
    <source>
        <dbReference type="ARBA" id="ARBA00023235"/>
    </source>
</evidence>
<feature type="domain" description="Methylmalonyl-CoA mutase alpha/beta chain catalytic" evidence="11">
    <location>
        <begin position="119"/>
        <end position="451"/>
    </location>
</feature>